<feature type="domain" description="Type I restriction modification DNA specificity" evidence="4">
    <location>
        <begin position="9"/>
        <end position="177"/>
    </location>
</feature>
<evidence type="ECO:0000313" key="6">
    <source>
        <dbReference type="EMBL" id="GGP29872.1"/>
    </source>
</evidence>
<protein>
    <recommendedName>
        <fullName evidence="4">Type I restriction modification DNA specificity domain-containing protein</fullName>
    </recommendedName>
</protein>
<gene>
    <name evidence="6" type="ORF">GCM10008021_15230</name>
    <name evidence="5" type="ORF">GCM10010914_18830</name>
</gene>
<accession>A0AAV4K6X7</accession>
<dbReference type="InterPro" id="IPR044946">
    <property type="entry name" value="Restrct_endonuc_typeI_TRD_sf"/>
</dbReference>
<dbReference type="InterPro" id="IPR052021">
    <property type="entry name" value="Type-I_RS_S_subunit"/>
</dbReference>
<keyword evidence="2" id="KW-0680">Restriction system</keyword>
<dbReference type="RefSeq" id="WP_017871785.1">
    <property type="nucleotide sequence ID" value="NZ_BMLZ01000017.1"/>
</dbReference>
<evidence type="ECO:0000259" key="4">
    <source>
        <dbReference type="Pfam" id="PF01420"/>
    </source>
</evidence>
<dbReference type="PANTHER" id="PTHR30408">
    <property type="entry name" value="TYPE-1 RESTRICTION ENZYME ECOKI SPECIFICITY PROTEIN"/>
    <property type="match status" value="1"/>
</dbReference>
<keyword evidence="7" id="KW-1185">Reference proteome</keyword>
<dbReference type="CDD" id="cd17259">
    <property type="entry name" value="RMtype1_S_StySKI-TRD2-CR2_like"/>
    <property type="match status" value="1"/>
</dbReference>
<comment type="similarity">
    <text evidence="1">Belongs to the type-I restriction system S methylase family.</text>
</comment>
<keyword evidence="3" id="KW-0238">DNA-binding</keyword>
<evidence type="ECO:0000256" key="2">
    <source>
        <dbReference type="ARBA" id="ARBA00022747"/>
    </source>
</evidence>
<evidence type="ECO:0000256" key="3">
    <source>
        <dbReference type="ARBA" id="ARBA00023125"/>
    </source>
</evidence>
<dbReference type="Pfam" id="PF01420">
    <property type="entry name" value="Methylase_S"/>
    <property type="match status" value="1"/>
</dbReference>
<evidence type="ECO:0000256" key="1">
    <source>
        <dbReference type="ARBA" id="ARBA00010923"/>
    </source>
</evidence>
<reference evidence="5" key="2">
    <citation type="journal article" date="2014" name="Int. J. Syst. Evol. Microbiol.">
        <title>Complete genome sequence of Corynebacterium casei LMG S-19264T (=DSM 44701T), isolated from a smear-ripened cheese.</title>
        <authorList>
            <consortium name="US DOE Joint Genome Institute (JGI-PGF)"/>
            <person name="Walter F."/>
            <person name="Albersmeier A."/>
            <person name="Kalinowski J."/>
            <person name="Ruckert C."/>
        </authorList>
    </citation>
    <scope>NUCLEOTIDE SEQUENCE</scope>
    <source>
        <strain evidence="5">CGMCC 1.8885</strain>
    </source>
</reference>
<dbReference type="EMBL" id="BMMA01000017">
    <property type="protein sequence ID" value="GGI84655.1"/>
    <property type="molecule type" value="Genomic_DNA"/>
</dbReference>
<sequence length="282" mass="31368">MTGGVGGVPEGWREKSLGNVIDLLAGMAFSSGDFSDAGIPLLRGDNIAQGGLRWEDAKYWNSEAPDKFNLSAGDIVIAMDRPWVTAGLKWASVQDSDLPCLLVQRVARLRGKPELAQVYLKQLVSSDEFSQYLRESATGGHVPHISNGQIASFPLLLPPLPEQRKIAAILSTWDDSLSTLARLLDAKRQQKRGLAEALLMGKKRLKGFEGEWEEKKLGEVFSERRESGRYDLPLLSITRDRGLIPRDEVDRKDTSNEDKSKYLRIAPGDIGYNTMRMWQGVQ</sequence>
<dbReference type="SUPFAM" id="SSF116734">
    <property type="entry name" value="DNA methylase specificity domain"/>
    <property type="match status" value="2"/>
</dbReference>
<evidence type="ECO:0000313" key="8">
    <source>
        <dbReference type="Proteomes" id="UP000652720"/>
    </source>
</evidence>
<reference evidence="6" key="1">
    <citation type="journal article" date="2014" name="Int. J. Syst. Evol. Microbiol.">
        <title>Complete genome of a new Firmicutes species belonging to the dominant human colonic microbiota ('Ruminococcus bicirculans') reveals two chromosomes and a selective capacity to utilize plant glucans.</title>
        <authorList>
            <consortium name="NISC Comparative Sequencing Program"/>
            <person name="Wegmann U."/>
            <person name="Louis P."/>
            <person name="Goesmann A."/>
            <person name="Henrissat B."/>
            <person name="Duncan S.H."/>
            <person name="Flint H.J."/>
        </authorList>
    </citation>
    <scope>NUCLEOTIDE SEQUENCE</scope>
    <source>
        <strain evidence="6">CGMCC 1.8884</strain>
    </source>
</reference>
<organism evidence="5 8">
    <name type="scientific">Deinococcus wulumuqiensis</name>
    <dbReference type="NCBI Taxonomy" id="980427"/>
    <lineage>
        <taxon>Bacteria</taxon>
        <taxon>Thermotogati</taxon>
        <taxon>Deinococcota</taxon>
        <taxon>Deinococci</taxon>
        <taxon>Deinococcales</taxon>
        <taxon>Deinococcaceae</taxon>
        <taxon>Deinococcus</taxon>
    </lineage>
</organism>
<dbReference type="GeneID" id="59166124"/>
<comment type="caution">
    <text evidence="5">The sequence shown here is derived from an EMBL/GenBank/DDBJ whole genome shotgun (WGS) entry which is preliminary data.</text>
</comment>
<reference evidence="5" key="4">
    <citation type="submission" date="2023-08" db="EMBL/GenBank/DDBJ databases">
        <authorList>
            <person name="Sun Q."/>
            <person name="Zhou Y."/>
        </authorList>
    </citation>
    <scope>NUCLEOTIDE SEQUENCE</scope>
    <source>
        <strain evidence="6">CGMCC 1.8884</strain>
        <strain evidence="5">CGMCC 1.8885</strain>
    </source>
</reference>
<dbReference type="Proteomes" id="UP000652720">
    <property type="component" value="Unassembled WGS sequence"/>
</dbReference>
<dbReference type="Gene3D" id="3.90.220.20">
    <property type="entry name" value="DNA methylase specificity domains"/>
    <property type="match status" value="2"/>
</dbReference>
<dbReference type="PANTHER" id="PTHR30408:SF12">
    <property type="entry name" value="TYPE I RESTRICTION ENZYME MJAVIII SPECIFICITY SUBUNIT"/>
    <property type="match status" value="1"/>
</dbReference>
<reference evidence="7" key="3">
    <citation type="journal article" date="2019" name="Int. J. Syst. Evol. Microbiol.">
        <title>The Global Catalogue of Microorganisms (GCM) 10K type strain sequencing project: providing services to taxonomists for standard genome sequencing and annotation.</title>
        <authorList>
            <consortium name="The Broad Institute Genomics Platform"/>
            <consortium name="The Broad Institute Genome Sequencing Center for Infectious Disease"/>
            <person name="Wu L."/>
            <person name="Ma J."/>
        </authorList>
    </citation>
    <scope>NUCLEOTIDE SEQUENCE [LARGE SCALE GENOMIC DNA]</scope>
    <source>
        <strain evidence="7">CGMCC 1.8884</strain>
    </source>
</reference>
<dbReference type="GO" id="GO:0003677">
    <property type="term" value="F:DNA binding"/>
    <property type="evidence" value="ECO:0007669"/>
    <property type="project" value="UniProtKB-KW"/>
</dbReference>
<name>A0AAV4K6X7_9DEIO</name>
<proteinExistence type="inferred from homology"/>
<dbReference type="AlphaFoldDB" id="A0AAV4K6X7"/>
<dbReference type="Proteomes" id="UP000630135">
    <property type="component" value="Unassembled WGS sequence"/>
</dbReference>
<dbReference type="GO" id="GO:0009307">
    <property type="term" value="P:DNA restriction-modification system"/>
    <property type="evidence" value="ECO:0007669"/>
    <property type="project" value="UniProtKB-KW"/>
</dbReference>
<dbReference type="EMBL" id="BMLZ01000017">
    <property type="protein sequence ID" value="GGP29872.1"/>
    <property type="molecule type" value="Genomic_DNA"/>
</dbReference>
<dbReference type="Gene3D" id="1.10.287.1120">
    <property type="entry name" value="Bipartite methylase S protein"/>
    <property type="match status" value="1"/>
</dbReference>
<evidence type="ECO:0000313" key="5">
    <source>
        <dbReference type="EMBL" id="GGI84655.1"/>
    </source>
</evidence>
<dbReference type="InterPro" id="IPR000055">
    <property type="entry name" value="Restrct_endonuc_typeI_TRD"/>
</dbReference>
<evidence type="ECO:0000313" key="7">
    <source>
        <dbReference type="Proteomes" id="UP000630135"/>
    </source>
</evidence>